<reference evidence="2" key="1">
    <citation type="journal article" date="2008" name="BMC Genomics">
        <title>Comparative and phylogenomic studies on the mitochondrial genomes of Pentatomomorpha (Insecta: Hemiptera: Heteroptera).</title>
        <authorList>
            <person name="Hua J."/>
            <person name="Li M."/>
            <person name="Dong P."/>
            <person name="Cui Y."/>
            <person name="Xie Q."/>
            <person name="Bu W."/>
        </authorList>
    </citation>
    <scope>NUCLEOTIDE SEQUENCE</scope>
</reference>
<geneLocation type="mitochondrion" evidence="2"/>
<dbReference type="CTD" id="4541"/>
<evidence type="ECO:0000256" key="1">
    <source>
        <dbReference type="SAM" id="Phobius"/>
    </source>
</evidence>
<keyword evidence="1" id="KW-0812">Transmembrane</keyword>
<name>B7SMH6_9HEMI</name>
<keyword evidence="2" id="KW-0496">Mitochondrion</keyword>
<feature type="transmembrane region" description="Helical" evidence="1">
    <location>
        <begin position="115"/>
        <end position="140"/>
    </location>
</feature>
<keyword evidence="1" id="KW-0472">Membrane</keyword>
<sequence length="150" mass="16880">MFASLIYSLSITFMFMKTPMTMGAILMATTLNMVMIMGMNMQTFFFSYIAVIMMMSGLMILFMYMSVIASNNKFNSSITLAIMFILITVISWNVSSPNTIKINTSEPIMLNNMTMNWPTTLTAILMLLIVMIVVVTMVTTNKGPLRMSPK</sequence>
<dbReference type="GeneID" id="7672036"/>
<feature type="transmembrane region" description="Helical" evidence="1">
    <location>
        <begin position="77"/>
        <end position="95"/>
    </location>
</feature>
<dbReference type="EMBL" id="EU427340">
    <property type="protein sequence ID" value="ABZ02070.1"/>
    <property type="molecule type" value="Genomic_DNA"/>
</dbReference>
<protein>
    <submittedName>
        <fullName evidence="2">NADH dehydrogenase subunit 6</fullName>
    </submittedName>
</protein>
<organism evidence="2">
    <name type="scientific">Neuroctenus parus</name>
    <dbReference type="NCBI Taxonomy" id="498951"/>
    <lineage>
        <taxon>Eukaryota</taxon>
        <taxon>Metazoa</taxon>
        <taxon>Ecdysozoa</taxon>
        <taxon>Arthropoda</taxon>
        <taxon>Hexapoda</taxon>
        <taxon>Insecta</taxon>
        <taxon>Pterygota</taxon>
        <taxon>Neoptera</taxon>
        <taxon>Paraneoptera</taxon>
        <taxon>Hemiptera</taxon>
        <taxon>Heteroptera</taxon>
        <taxon>Panheteroptera</taxon>
        <taxon>Pentatomomorpha</taxon>
        <taxon>Aradoidea</taxon>
        <taxon>Aradidae</taxon>
        <taxon>Mezirinae</taxon>
        <taxon>Neuroctenus</taxon>
    </lineage>
</organism>
<dbReference type="AlphaFoldDB" id="B7SMH6"/>
<feature type="transmembrane region" description="Helical" evidence="1">
    <location>
        <begin position="20"/>
        <end position="39"/>
    </location>
</feature>
<proteinExistence type="predicted"/>
<accession>B7SMH6</accession>
<keyword evidence="1" id="KW-1133">Transmembrane helix</keyword>
<gene>
    <name evidence="2" type="primary">ND6</name>
</gene>
<feature type="transmembrane region" description="Helical" evidence="1">
    <location>
        <begin position="45"/>
        <end position="65"/>
    </location>
</feature>
<evidence type="ECO:0000313" key="2">
    <source>
        <dbReference type="EMBL" id="ABZ02070.1"/>
    </source>
</evidence>
<dbReference type="RefSeq" id="YP_002735054.1">
    <property type="nucleotide sequence ID" value="NC_012459.1"/>
</dbReference>